<dbReference type="InterPro" id="IPR019594">
    <property type="entry name" value="Glu/Gly-bd"/>
</dbReference>
<evidence type="ECO:0000256" key="6">
    <source>
        <dbReference type="ARBA" id="ARBA00023136"/>
    </source>
</evidence>
<comment type="caution">
    <text evidence="13">The sequence shown here is derived from an EMBL/GenBank/DDBJ whole genome shotgun (WGS) entry which is preliminary data.</text>
</comment>
<dbReference type="SMART" id="SM00079">
    <property type="entry name" value="PBPe"/>
    <property type="match status" value="1"/>
</dbReference>
<comment type="subcellular location">
    <subcellularLocation>
        <location evidence="1">Membrane</location>
        <topology evidence="1">Multi-pass membrane protein</topology>
    </subcellularLocation>
</comment>
<sequence>MPHLRNSARSMVWSVVAVHRPPYVLVKQETGTFSGLLVDLLPMLFMTAGFNTTDSSFHYYQAPTNSGGSLVNGSWTGAVGELEAGRADIAAIMLVNVPGREEVLDMLPSIISGGEGLLMRSQPIQNSLLVFFAPFGLFMWASIIATVFFVALVFWLYSHLSARGAYPTWMTMLGKKRGLGHHGSSWPVRLVSLAFMFFALVIPASFTANLSSQLTVRLLTTDNFTLRDLATSKGVFARNADGGAAAYFDAAADPVARELAPRAVVIETPEEGVDLLRRGAVNAYITEVGVLQYYAGLAPCGRIALGPSDFGLGETSIGLRRTSPLTPNISRAIVKLRGTGVIDRLNRKWYRELAECPTGPDVSHSALTPENFVGLFYMLLIFVGLGAAWIAGEQLLICCGVYLHSSSLDPEHTPKREPLSPALLANALVRTLLNITLARVSSKLLGPLQECRRLPPRPAAELARLLPRGPRCAGAPESGGDGRKVL</sequence>
<dbReference type="Gene3D" id="3.40.190.10">
    <property type="entry name" value="Periplasmic binding protein-like II"/>
    <property type="match status" value="1"/>
</dbReference>
<feature type="domain" description="Ionotropic glutamate receptor C-terminal" evidence="12">
    <location>
        <begin position="12"/>
        <end position="352"/>
    </location>
</feature>
<keyword evidence="4 11" id="KW-1133">Transmembrane helix</keyword>
<evidence type="ECO:0000256" key="11">
    <source>
        <dbReference type="SAM" id="Phobius"/>
    </source>
</evidence>
<dbReference type="GO" id="GO:0015276">
    <property type="term" value="F:ligand-gated monoatomic ion channel activity"/>
    <property type="evidence" value="ECO:0007669"/>
    <property type="project" value="InterPro"/>
</dbReference>
<evidence type="ECO:0000256" key="2">
    <source>
        <dbReference type="ARBA" id="ARBA00022448"/>
    </source>
</evidence>
<evidence type="ECO:0000256" key="5">
    <source>
        <dbReference type="ARBA" id="ARBA00023065"/>
    </source>
</evidence>
<feature type="transmembrane region" description="Helical" evidence="11">
    <location>
        <begin position="372"/>
        <end position="391"/>
    </location>
</feature>
<dbReference type="Proteomes" id="UP001445335">
    <property type="component" value="Unassembled WGS sequence"/>
</dbReference>
<dbReference type="InterPro" id="IPR015683">
    <property type="entry name" value="Ionotropic_Glu_rcpt"/>
</dbReference>
<keyword evidence="5" id="KW-0406">Ion transport</keyword>
<keyword evidence="2" id="KW-0813">Transport</keyword>
<evidence type="ECO:0000313" key="13">
    <source>
        <dbReference type="EMBL" id="KAK9822845.1"/>
    </source>
</evidence>
<dbReference type="AlphaFoldDB" id="A0AAW1QNS2"/>
<name>A0AAW1QNS2_9CHLO</name>
<keyword evidence="14" id="KW-1185">Reference proteome</keyword>
<dbReference type="PANTHER" id="PTHR18966">
    <property type="entry name" value="IONOTROPIC GLUTAMATE RECEPTOR"/>
    <property type="match status" value="1"/>
</dbReference>
<evidence type="ECO:0000256" key="4">
    <source>
        <dbReference type="ARBA" id="ARBA00022989"/>
    </source>
</evidence>
<feature type="transmembrane region" description="Helical" evidence="11">
    <location>
        <begin position="128"/>
        <end position="157"/>
    </location>
</feature>
<evidence type="ECO:0000256" key="3">
    <source>
        <dbReference type="ARBA" id="ARBA00022692"/>
    </source>
</evidence>
<proteinExistence type="predicted"/>
<evidence type="ECO:0000256" key="7">
    <source>
        <dbReference type="ARBA" id="ARBA00023170"/>
    </source>
</evidence>
<dbReference type="Pfam" id="PF00060">
    <property type="entry name" value="Lig_chan"/>
    <property type="match status" value="1"/>
</dbReference>
<keyword evidence="8" id="KW-0325">Glycoprotein</keyword>
<evidence type="ECO:0000256" key="1">
    <source>
        <dbReference type="ARBA" id="ARBA00004141"/>
    </source>
</evidence>
<dbReference type="EMBL" id="JALJOU010000082">
    <property type="protein sequence ID" value="KAK9822845.1"/>
    <property type="molecule type" value="Genomic_DNA"/>
</dbReference>
<dbReference type="Gene3D" id="1.10.287.70">
    <property type="match status" value="1"/>
</dbReference>
<dbReference type="GO" id="GO:0016020">
    <property type="term" value="C:membrane"/>
    <property type="evidence" value="ECO:0007669"/>
    <property type="project" value="UniProtKB-SubCell"/>
</dbReference>
<keyword evidence="10" id="KW-0407">Ion channel</keyword>
<dbReference type="InterPro" id="IPR001320">
    <property type="entry name" value="Iontro_rcpt_C"/>
</dbReference>
<reference evidence="13 14" key="1">
    <citation type="journal article" date="2024" name="Nat. Commun.">
        <title>Phylogenomics reveals the evolutionary origins of lichenization in chlorophyte algae.</title>
        <authorList>
            <person name="Puginier C."/>
            <person name="Libourel C."/>
            <person name="Otte J."/>
            <person name="Skaloud P."/>
            <person name="Haon M."/>
            <person name="Grisel S."/>
            <person name="Petersen M."/>
            <person name="Berrin J.G."/>
            <person name="Delaux P.M."/>
            <person name="Dal Grande F."/>
            <person name="Keller J."/>
        </authorList>
    </citation>
    <scope>NUCLEOTIDE SEQUENCE [LARGE SCALE GENOMIC DNA]</scope>
    <source>
        <strain evidence="13 14">SAG 245.80</strain>
    </source>
</reference>
<evidence type="ECO:0000256" key="8">
    <source>
        <dbReference type="ARBA" id="ARBA00023180"/>
    </source>
</evidence>
<evidence type="ECO:0000256" key="10">
    <source>
        <dbReference type="ARBA" id="ARBA00023303"/>
    </source>
</evidence>
<gene>
    <name evidence="13" type="ORF">WJX81_002738</name>
</gene>
<feature type="transmembrane region" description="Helical" evidence="11">
    <location>
        <begin position="186"/>
        <end position="208"/>
    </location>
</feature>
<dbReference type="Pfam" id="PF10613">
    <property type="entry name" value="Lig_chan-Glu_bd"/>
    <property type="match status" value="1"/>
</dbReference>
<organism evidence="13 14">
    <name type="scientific">Elliptochloris bilobata</name>
    <dbReference type="NCBI Taxonomy" id="381761"/>
    <lineage>
        <taxon>Eukaryota</taxon>
        <taxon>Viridiplantae</taxon>
        <taxon>Chlorophyta</taxon>
        <taxon>core chlorophytes</taxon>
        <taxon>Trebouxiophyceae</taxon>
        <taxon>Trebouxiophyceae incertae sedis</taxon>
        <taxon>Elliptochloris clade</taxon>
        <taxon>Elliptochloris</taxon>
    </lineage>
</organism>
<keyword evidence="9" id="KW-1071">Ligand-gated ion channel</keyword>
<keyword evidence="6 11" id="KW-0472">Membrane</keyword>
<evidence type="ECO:0000256" key="9">
    <source>
        <dbReference type="ARBA" id="ARBA00023286"/>
    </source>
</evidence>
<protein>
    <recommendedName>
        <fullName evidence="12">Ionotropic glutamate receptor C-terminal domain-containing protein</fullName>
    </recommendedName>
</protein>
<accession>A0AAW1QNS2</accession>
<dbReference type="SUPFAM" id="SSF53850">
    <property type="entry name" value="Periplasmic binding protein-like II"/>
    <property type="match status" value="1"/>
</dbReference>
<evidence type="ECO:0000313" key="14">
    <source>
        <dbReference type="Proteomes" id="UP001445335"/>
    </source>
</evidence>
<keyword evidence="3 11" id="KW-0812">Transmembrane</keyword>
<evidence type="ECO:0000259" key="12">
    <source>
        <dbReference type="SMART" id="SM00079"/>
    </source>
</evidence>
<keyword evidence="7" id="KW-0675">Receptor</keyword>